<dbReference type="InParanoid" id="L8FR01"/>
<dbReference type="HOGENOM" id="CLU_1856143_0_0_1"/>
<evidence type="ECO:0000313" key="3">
    <source>
        <dbReference type="Proteomes" id="UP000011064"/>
    </source>
</evidence>
<evidence type="ECO:0000256" key="1">
    <source>
        <dbReference type="SAM" id="MobiDB-lite"/>
    </source>
</evidence>
<name>L8FR01_PSED2</name>
<protein>
    <submittedName>
        <fullName evidence="2">Uncharacterized protein</fullName>
    </submittedName>
</protein>
<dbReference type="EMBL" id="GL573181">
    <property type="protein sequence ID" value="ELR02903.1"/>
    <property type="molecule type" value="Genomic_DNA"/>
</dbReference>
<evidence type="ECO:0000313" key="2">
    <source>
        <dbReference type="EMBL" id="ELR02903.1"/>
    </source>
</evidence>
<gene>
    <name evidence="2" type="ORF">GMDG_01125</name>
</gene>
<feature type="compositionally biased region" description="Gly residues" evidence="1">
    <location>
        <begin position="21"/>
        <end position="35"/>
    </location>
</feature>
<keyword evidence="3" id="KW-1185">Reference proteome</keyword>
<accession>L8FR01</accession>
<dbReference type="VEuPathDB" id="FungiDB:GMDG_01125"/>
<proteinExistence type="predicted"/>
<dbReference type="AlphaFoldDB" id="L8FR01"/>
<reference evidence="3" key="1">
    <citation type="submission" date="2010-09" db="EMBL/GenBank/DDBJ databases">
        <title>The genome sequence of Geomyces destructans 20631-21.</title>
        <authorList>
            <consortium name="The Broad Institute Genome Sequencing Platform"/>
            <person name="Cuomo C.A."/>
            <person name="Blehert D.S."/>
            <person name="Lorch J.M."/>
            <person name="Young S.K."/>
            <person name="Zeng Q."/>
            <person name="Gargeya S."/>
            <person name="Fitzgerald M."/>
            <person name="Haas B."/>
            <person name="Abouelleil A."/>
            <person name="Alvarado L."/>
            <person name="Arachchi H.M."/>
            <person name="Berlin A."/>
            <person name="Brown A."/>
            <person name="Chapman S.B."/>
            <person name="Chen Z."/>
            <person name="Dunbar C."/>
            <person name="Freedman E."/>
            <person name="Gearin G."/>
            <person name="Gellesch M."/>
            <person name="Goldberg J."/>
            <person name="Griggs A."/>
            <person name="Gujja S."/>
            <person name="Heiman D."/>
            <person name="Howarth C."/>
            <person name="Larson L."/>
            <person name="Lui A."/>
            <person name="MacDonald P.J.P."/>
            <person name="Montmayeur A."/>
            <person name="Murphy C."/>
            <person name="Neiman D."/>
            <person name="Pearson M."/>
            <person name="Priest M."/>
            <person name="Roberts A."/>
            <person name="Saif S."/>
            <person name="Shea T."/>
            <person name="Shenoy N."/>
            <person name="Sisk P."/>
            <person name="Stolte C."/>
            <person name="Sykes S."/>
            <person name="Wortman J."/>
            <person name="Nusbaum C."/>
            <person name="Birren B."/>
        </authorList>
    </citation>
    <scope>NUCLEOTIDE SEQUENCE [LARGE SCALE GENOMIC DNA]</scope>
    <source>
        <strain evidence="3">ATCC MYA-4855 / 20631-21</strain>
    </source>
</reference>
<dbReference type="Proteomes" id="UP000011064">
    <property type="component" value="Unassembled WGS sequence"/>
</dbReference>
<sequence>MAGCEGGLVAGRGATSWFLGRGGDNAPGSGGGGELGSSSRSREGMRAAHWRCRRCHGGTSMQDGGAAAARCCATVPLRQFASHAEREGWIMRHCKQDAGHNDDDLSATASASTCFRARQRCLAVSRWLAVAAIIDEQV</sequence>
<feature type="region of interest" description="Disordered" evidence="1">
    <location>
        <begin position="21"/>
        <end position="42"/>
    </location>
</feature>
<organism evidence="2 3">
    <name type="scientific">Pseudogymnoascus destructans (strain ATCC MYA-4855 / 20631-21)</name>
    <name type="common">Bat white-nose syndrome fungus</name>
    <name type="synonym">Geomyces destructans</name>
    <dbReference type="NCBI Taxonomy" id="658429"/>
    <lineage>
        <taxon>Eukaryota</taxon>
        <taxon>Fungi</taxon>
        <taxon>Dikarya</taxon>
        <taxon>Ascomycota</taxon>
        <taxon>Pezizomycotina</taxon>
        <taxon>Leotiomycetes</taxon>
        <taxon>Thelebolales</taxon>
        <taxon>Thelebolaceae</taxon>
        <taxon>Pseudogymnoascus</taxon>
    </lineage>
</organism>